<proteinExistence type="predicted"/>
<reference evidence="1" key="2">
    <citation type="submission" date="2020-09" db="EMBL/GenBank/DDBJ databases">
        <authorList>
            <person name="Sun Q."/>
            <person name="Zhou Y."/>
        </authorList>
    </citation>
    <scope>NUCLEOTIDE SEQUENCE</scope>
    <source>
        <strain evidence="1">CGMCC 1.12195</strain>
    </source>
</reference>
<accession>A0A917M6Q3</accession>
<gene>
    <name evidence="1" type="ORF">GCM10007415_11800</name>
</gene>
<protein>
    <submittedName>
        <fullName evidence="1">Uncharacterized protein</fullName>
    </submittedName>
</protein>
<dbReference type="Proteomes" id="UP000660862">
    <property type="component" value="Unassembled WGS sequence"/>
</dbReference>
<name>A0A917M6Q3_9SPHI</name>
<dbReference type="PROSITE" id="PS51257">
    <property type="entry name" value="PROKAR_LIPOPROTEIN"/>
    <property type="match status" value="1"/>
</dbReference>
<dbReference type="EMBL" id="BMER01000001">
    <property type="protein sequence ID" value="GGG80911.1"/>
    <property type="molecule type" value="Genomic_DNA"/>
</dbReference>
<dbReference type="AlphaFoldDB" id="A0A917M6Q3"/>
<organism evidence="1 2">
    <name type="scientific">Parapedobacter pyrenivorans</name>
    <dbReference type="NCBI Taxonomy" id="1305674"/>
    <lineage>
        <taxon>Bacteria</taxon>
        <taxon>Pseudomonadati</taxon>
        <taxon>Bacteroidota</taxon>
        <taxon>Sphingobacteriia</taxon>
        <taxon>Sphingobacteriales</taxon>
        <taxon>Sphingobacteriaceae</taxon>
        <taxon>Parapedobacter</taxon>
    </lineage>
</organism>
<evidence type="ECO:0000313" key="2">
    <source>
        <dbReference type="Proteomes" id="UP000660862"/>
    </source>
</evidence>
<sequence>MKQTFLFSLICLVVASGCKKDRERESLSNTTKYLQRYMTTTDGVSSTYTLLYDDKNRLVAYNSEEDNYHSKVTYDGNDNPIKFELESEGAKQVFEITYSNTGIPLSATSVLTYPANPELEFETAVAYETANGKVSTMRFSNESGEESIYTLSYTGKNLTRVALTSDNSELQLTWKYGNKKSPFSAARFDYLVIPDLFGVFSSENEIIESKLDITGLGSFISTYAYQYAATGYPSSAVEKDEDGKESRTTYLYK</sequence>
<reference evidence="1" key="1">
    <citation type="journal article" date="2014" name="Int. J. Syst. Evol. Microbiol.">
        <title>Complete genome sequence of Corynebacterium casei LMG S-19264T (=DSM 44701T), isolated from a smear-ripened cheese.</title>
        <authorList>
            <consortium name="US DOE Joint Genome Institute (JGI-PGF)"/>
            <person name="Walter F."/>
            <person name="Albersmeier A."/>
            <person name="Kalinowski J."/>
            <person name="Ruckert C."/>
        </authorList>
    </citation>
    <scope>NUCLEOTIDE SEQUENCE</scope>
    <source>
        <strain evidence="1">CGMCC 1.12195</strain>
    </source>
</reference>
<comment type="caution">
    <text evidence="1">The sequence shown here is derived from an EMBL/GenBank/DDBJ whole genome shotgun (WGS) entry which is preliminary data.</text>
</comment>
<keyword evidence="2" id="KW-1185">Reference proteome</keyword>
<evidence type="ECO:0000313" key="1">
    <source>
        <dbReference type="EMBL" id="GGG80911.1"/>
    </source>
</evidence>
<dbReference type="RefSeq" id="WP_188504967.1">
    <property type="nucleotide sequence ID" value="NZ_BMER01000001.1"/>
</dbReference>